<evidence type="ECO:0000256" key="1">
    <source>
        <dbReference type="SAM" id="MobiDB-lite"/>
    </source>
</evidence>
<feature type="region of interest" description="Disordered" evidence="1">
    <location>
        <begin position="207"/>
        <end position="228"/>
    </location>
</feature>
<dbReference type="Pfam" id="PF10691">
    <property type="entry name" value="DUF2497"/>
    <property type="match status" value="1"/>
</dbReference>
<keyword evidence="3" id="KW-1185">Reference proteome</keyword>
<feature type="compositionally biased region" description="Low complexity" evidence="1">
    <location>
        <begin position="208"/>
        <end position="225"/>
    </location>
</feature>
<sequence length="291" mass="31860">MAQASSAAREPSMEEILASIRRIIEDSDVTRQDPAETAQAEKPAMRNEPVTRGEVAPFRRPNAEMPEQVAPVAPAASAAAPVRNYERPLLQEKPVSAPVAKPDAVRSSVMTAVSAAIEQPEQPNADAPVLDGNMSLRGSFDMDQETADYVAVKPVPANDAAKTAKNTVEAQPEMKAGVADFNIREKVEQSVENDIHKIISEMMEKQPEVAPEEAAAKPAAPLASASTKQQVSASFEQLSEAVRQERIRSLEEQAEALLRPMLQNWLDENLPSMVERLVREEIERMVRGDQY</sequence>
<evidence type="ECO:0000313" key="2">
    <source>
        <dbReference type="EMBL" id="GAA0602631.1"/>
    </source>
</evidence>
<feature type="compositionally biased region" description="Basic and acidic residues" evidence="1">
    <location>
        <begin position="24"/>
        <end position="34"/>
    </location>
</feature>
<gene>
    <name evidence="2" type="ORF">GCM10008943_17580</name>
</gene>
<feature type="region of interest" description="Disordered" evidence="1">
    <location>
        <begin position="24"/>
        <end position="75"/>
    </location>
</feature>
<dbReference type="Proteomes" id="UP001424441">
    <property type="component" value="Unassembled WGS sequence"/>
</dbReference>
<proteinExistence type="predicted"/>
<comment type="caution">
    <text evidence="2">The sequence shown here is derived from an EMBL/GenBank/DDBJ whole genome shotgun (WGS) entry which is preliminary data.</text>
</comment>
<reference evidence="2 3" key="1">
    <citation type="journal article" date="2019" name="Int. J. Syst. Evol. Microbiol.">
        <title>The Global Catalogue of Microorganisms (GCM) 10K type strain sequencing project: providing services to taxonomists for standard genome sequencing and annotation.</title>
        <authorList>
            <consortium name="The Broad Institute Genomics Platform"/>
            <consortium name="The Broad Institute Genome Sequencing Center for Infectious Disease"/>
            <person name="Wu L."/>
            <person name="Ma J."/>
        </authorList>
    </citation>
    <scope>NUCLEOTIDE SEQUENCE [LARGE SCALE GENOMIC DNA]</scope>
    <source>
        <strain evidence="2 3">JCM 15115</strain>
    </source>
</reference>
<name>A0ABN1G255_9HYPH</name>
<organism evidence="2 3">
    <name type="scientific">Paenochrobactrum glaciei</name>
    <dbReference type="NCBI Taxonomy" id="486407"/>
    <lineage>
        <taxon>Bacteria</taxon>
        <taxon>Pseudomonadati</taxon>
        <taxon>Pseudomonadota</taxon>
        <taxon>Alphaproteobacteria</taxon>
        <taxon>Hyphomicrobiales</taxon>
        <taxon>Brucellaceae</taxon>
        <taxon>Paenochrobactrum</taxon>
    </lineage>
</organism>
<accession>A0ABN1G255</accession>
<dbReference type="RefSeq" id="WP_343804495.1">
    <property type="nucleotide sequence ID" value="NZ_BAAADE010000002.1"/>
</dbReference>
<dbReference type="InterPro" id="IPR019632">
    <property type="entry name" value="DUF2497"/>
</dbReference>
<evidence type="ECO:0000313" key="3">
    <source>
        <dbReference type="Proteomes" id="UP001424441"/>
    </source>
</evidence>
<feature type="region of interest" description="Disordered" evidence="1">
    <location>
        <begin position="112"/>
        <end position="139"/>
    </location>
</feature>
<protein>
    <submittedName>
        <fullName evidence="2">PopZ family protein</fullName>
    </submittedName>
</protein>
<dbReference type="EMBL" id="BAAADE010000002">
    <property type="protein sequence ID" value="GAA0602631.1"/>
    <property type="molecule type" value="Genomic_DNA"/>
</dbReference>